<name>A0A644W6W0_9ZZZZ</name>
<dbReference type="EMBL" id="VSSQ01000673">
    <property type="protein sequence ID" value="MPL99544.1"/>
    <property type="molecule type" value="Genomic_DNA"/>
</dbReference>
<gene>
    <name evidence="1" type="ORF">SDC9_45762</name>
</gene>
<protein>
    <recommendedName>
        <fullName evidence="2">EVE domain-containing protein</fullName>
    </recommendedName>
</protein>
<organism evidence="1">
    <name type="scientific">bioreactor metagenome</name>
    <dbReference type="NCBI Taxonomy" id="1076179"/>
    <lineage>
        <taxon>unclassified sequences</taxon>
        <taxon>metagenomes</taxon>
        <taxon>ecological metagenomes</taxon>
    </lineage>
</organism>
<evidence type="ECO:0008006" key="2">
    <source>
        <dbReference type="Google" id="ProtNLM"/>
    </source>
</evidence>
<sequence>MPKIYIINTNQTNHPNCELDMLQYGKCAAYYSPWKYYIDEIEANDIVFLYSNGKGIIARGMATGITEASDYQGETDEEHYMNLDRFQVLTKPLQPSEISRIVGHKIMFNQTVVTLPHLFGIKLWQHITKHCI</sequence>
<reference evidence="1" key="1">
    <citation type="submission" date="2019-08" db="EMBL/GenBank/DDBJ databases">
        <authorList>
            <person name="Kucharzyk K."/>
            <person name="Murdoch R.W."/>
            <person name="Higgins S."/>
            <person name="Loffler F."/>
        </authorList>
    </citation>
    <scope>NUCLEOTIDE SEQUENCE</scope>
</reference>
<comment type="caution">
    <text evidence="1">The sequence shown here is derived from an EMBL/GenBank/DDBJ whole genome shotgun (WGS) entry which is preliminary data.</text>
</comment>
<accession>A0A644W6W0</accession>
<dbReference type="AlphaFoldDB" id="A0A644W6W0"/>
<evidence type="ECO:0000313" key="1">
    <source>
        <dbReference type="EMBL" id="MPL99544.1"/>
    </source>
</evidence>
<proteinExistence type="predicted"/>